<feature type="non-terminal residue" evidence="1">
    <location>
        <position position="1210"/>
    </location>
</feature>
<reference evidence="1" key="1">
    <citation type="submission" date="2021-06" db="EMBL/GenBank/DDBJ databases">
        <authorList>
            <person name="Kallberg Y."/>
            <person name="Tangrot J."/>
            <person name="Rosling A."/>
        </authorList>
    </citation>
    <scope>NUCLEOTIDE SEQUENCE</scope>
    <source>
        <strain evidence="1">MA461A</strain>
    </source>
</reference>
<protein>
    <submittedName>
        <fullName evidence="1">17834_t:CDS:1</fullName>
    </submittedName>
</protein>
<sequence length="1210" mass="137426">MSIDILSLKTKENIRYKNFLAVVDKKIKTATVDEETVIKLLKKLLGEKNFVGNTYKGGINQQEIRNLLESIFEETNKENINTIEQKLGGSQNFQDGVYKGKEIINTTVVEGLDAKGEAIILKKIHDIFGPGEFYPIKGGEGVPPGREGCRKNAEEIAMMQAQEQKKIRAIEEWDDFFDNKHFISDATQKKIWMDKFPGNPKAAENVYKEAILKGESIVGEDFTRTEEDQINKAKTPEQITEVLKSIPEERRKKAPNGLINNDKIIANYTTKVLVMGQEHQQTTTHLETLKHLAEEVDKVHEFIVKRIETETNLDKFPSEEEIKTTYLEKKVPDTRRGYEIPKDKTNAEEKLDISQRGTHLLKFFYDKCKDGKVEEEIEVIGGDKGNSGHLAIGTGIGAKGETEMVYVRRGTMERATEEDIKEGRHDPEMKSLYKSHGSYPKEWKKAKKVYQLCIEDTFKDKLIPKDDTIIIFDEADYNDAGYQSLQFEMIKAGYKVLRMSATFPGAEFSATSSYPMKRIWAGGPIDPNMPMGLMKFTNADQVEKLEQMRGVPTGSIKWQDENGLPVPVEVNAEEAIQNGITWVFVKSLKINDAQRRALGTNTSYLIYTPEFDENCEDVSYGQPRVSSGATETTNLGKYFTYSEPTLGFTPIGPLIQQTGRVARKEWGNSITLTKECGEMDLTDNVSAAMVKAAFDGNIKQINDKEYKQIYDIDILRGAVAYPDPKTFGKAPEEILMGLKITKDQQSKKEKLTQLEQSKNTLKEMISNFITQDRKYPQGLDLKNQAKFISSVFGAKLDQGKKEEVIKETRTVLNGLVEAKINELVAKDYDETNKRSKNPNTIKKLAGLYNLTNAEIDYGKEINGEENIKEFLQSDADITKSESLKKLTEEAITEDTMDGYRNLLKSFRKSYDELVKLKGNEDNANNFLERMTAKEVELELRTKELEKKNGQEQHQIDELKEEVEELKNIIKKSRQYFTAQAYIEAEYPKFIQQNIRKLDISNLDLRGELNLSNFTKLEELNCANNLLTRLDLSGCDNLKKLNGDGNDSLKVAGFLPQDLELCVWLRDVKKVETAAILSAKVEALRQDPKTRLIRKEGQIAKTKLRQETENARLALKQETENAQRALRHQAELKILEIDRQTILKEVAYDTERFKLESGLGQKTESPELEKPENNSEILPKIKITGDYIGKKLDLVGDKVNQATSAMGEKLK</sequence>
<comment type="caution">
    <text evidence="1">The sequence shown here is derived from an EMBL/GenBank/DDBJ whole genome shotgun (WGS) entry which is preliminary data.</text>
</comment>
<proteinExistence type="predicted"/>
<evidence type="ECO:0000313" key="2">
    <source>
        <dbReference type="Proteomes" id="UP000789920"/>
    </source>
</evidence>
<accession>A0ACA9KCU1</accession>
<dbReference type="Proteomes" id="UP000789920">
    <property type="component" value="Unassembled WGS sequence"/>
</dbReference>
<evidence type="ECO:0000313" key="1">
    <source>
        <dbReference type="EMBL" id="CAG8465247.1"/>
    </source>
</evidence>
<name>A0ACA9KCU1_9GLOM</name>
<dbReference type="EMBL" id="CAJVQC010000250">
    <property type="protein sequence ID" value="CAG8465247.1"/>
    <property type="molecule type" value="Genomic_DNA"/>
</dbReference>
<gene>
    <name evidence="1" type="ORF">RPERSI_LOCUS331</name>
</gene>
<organism evidence="1 2">
    <name type="scientific">Racocetra persica</name>
    <dbReference type="NCBI Taxonomy" id="160502"/>
    <lineage>
        <taxon>Eukaryota</taxon>
        <taxon>Fungi</taxon>
        <taxon>Fungi incertae sedis</taxon>
        <taxon>Mucoromycota</taxon>
        <taxon>Glomeromycotina</taxon>
        <taxon>Glomeromycetes</taxon>
        <taxon>Diversisporales</taxon>
        <taxon>Gigasporaceae</taxon>
        <taxon>Racocetra</taxon>
    </lineage>
</organism>
<keyword evidence="2" id="KW-1185">Reference proteome</keyword>